<dbReference type="SMART" id="SM00829">
    <property type="entry name" value="PKS_ER"/>
    <property type="match status" value="1"/>
</dbReference>
<dbReference type="InterPro" id="IPR011032">
    <property type="entry name" value="GroES-like_sf"/>
</dbReference>
<dbReference type="Proteomes" id="UP000050417">
    <property type="component" value="Unassembled WGS sequence"/>
</dbReference>
<organism evidence="6 7">
    <name type="scientific">Ornatilinea apprima</name>
    <dbReference type="NCBI Taxonomy" id="1134406"/>
    <lineage>
        <taxon>Bacteria</taxon>
        <taxon>Bacillati</taxon>
        <taxon>Chloroflexota</taxon>
        <taxon>Anaerolineae</taxon>
        <taxon>Anaerolineales</taxon>
        <taxon>Anaerolineaceae</taxon>
        <taxon>Ornatilinea</taxon>
    </lineage>
</organism>
<proteinExistence type="inferred from homology"/>
<dbReference type="STRING" id="1134406.ADN00_14385"/>
<dbReference type="CDD" id="cd08233">
    <property type="entry name" value="butanediol_DH_like"/>
    <property type="match status" value="1"/>
</dbReference>
<evidence type="ECO:0000256" key="2">
    <source>
        <dbReference type="ARBA" id="ARBA00022833"/>
    </source>
</evidence>
<dbReference type="AlphaFoldDB" id="A0A0P6XF02"/>
<dbReference type="InterPro" id="IPR036291">
    <property type="entry name" value="NAD(P)-bd_dom_sf"/>
</dbReference>
<accession>A0A0P6XF02</accession>
<dbReference type="OrthoDB" id="9766898at2"/>
<dbReference type="InterPro" id="IPR002328">
    <property type="entry name" value="ADH_Zn_CS"/>
</dbReference>
<name>A0A0P6XF02_9CHLR</name>
<dbReference type="PATRIC" id="fig|1134406.4.peg.1396"/>
<evidence type="ECO:0000256" key="3">
    <source>
        <dbReference type="ARBA" id="ARBA00023002"/>
    </source>
</evidence>
<dbReference type="PROSITE" id="PS00059">
    <property type="entry name" value="ADH_ZINC"/>
    <property type="match status" value="1"/>
</dbReference>
<dbReference type="GO" id="GO:0016491">
    <property type="term" value="F:oxidoreductase activity"/>
    <property type="evidence" value="ECO:0007669"/>
    <property type="project" value="UniProtKB-KW"/>
</dbReference>
<dbReference type="PANTHER" id="PTHR43401:SF2">
    <property type="entry name" value="L-THREONINE 3-DEHYDROGENASE"/>
    <property type="match status" value="1"/>
</dbReference>
<evidence type="ECO:0000313" key="6">
    <source>
        <dbReference type="EMBL" id="KPL73752.1"/>
    </source>
</evidence>
<evidence type="ECO:0000256" key="1">
    <source>
        <dbReference type="ARBA" id="ARBA00022723"/>
    </source>
</evidence>
<evidence type="ECO:0000313" key="7">
    <source>
        <dbReference type="Proteomes" id="UP000050417"/>
    </source>
</evidence>
<dbReference type="Gene3D" id="3.40.50.720">
    <property type="entry name" value="NAD(P)-binding Rossmann-like Domain"/>
    <property type="match status" value="1"/>
</dbReference>
<dbReference type="InterPro" id="IPR050129">
    <property type="entry name" value="Zn_alcohol_dh"/>
</dbReference>
<feature type="domain" description="Enoyl reductase (ER)" evidence="5">
    <location>
        <begin position="8"/>
        <end position="347"/>
    </location>
</feature>
<keyword evidence="3" id="KW-0560">Oxidoreductase</keyword>
<dbReference type="InterPro" id="IPR013149">
    <property type="entry name" value="ADH-like_C"/>
</dbReference>
<gene>
    <name evidence="6" type="ORF">ADN00_14385</name>
</gene>
<sequence length="353" mass="38693">MKAARYYGFKDVRVEEIPVPEVPAGFVRVRVAWAGICGTDRHEYTGPVWIPMEKPHRITGQMAPITLGHELSGVIVALGEGVSGWQVGDRITASGNIYCGECDLCKSGRVNLCENLAFNGIGRDGAFAEYMVLPAYQLFRVPDSVSLEQAVLAEPLACGWHATRLLGDVKGKNVAVVGPGIIGLACVFAAKQAGAEQIMVVGLGRDNEELARLVGATHYVDSRDMNPVEEGRKLTGKPGFDVVYECVGVQSSLNTASELLRKSAKLMVMGVFEKMPQFNMNIFQEGERVLYTSQAYTDELRDILEVMEKQTIPVEKLITARIPLERIVEDGFEELLRNPSKHVKIAVQIKAVD</sequence>
<evidence type="ECO:0000259" key="5">
    <source>
        <dbReference type="SMART" id="SM00829"/>
    </source>
</evidence>
<dbReference type="SUPFAM" id="SSF51735">
    <property type="entry name" value="NAD(P)-binding Rossmann-fold domains"/>
    <property type="match status" value="1"/>
</dbReference>
<keyword evidence="2 4" id="KW-0862">Zinc</keyword>
<dbReference type="RefSeq" id="WP_075063723.1">
    <property type="nucleotide sequence ID" value="NZ_LGCL01000034.1"/>
</dbReference>
<dbReference type="GO" id="GO:0008270">
    <property type="term" value="F:zinc ion binding"/>
    <property type="evidence" value="ECO:0007669"/>
    <property type="project" value="InterPro"/>
</dbReference>
<keyword evidence="1 4" id="KW-0479">Metal-binding</keyword>
<dbReference type="EMBL" id="LGCL01000034">
    <property type="protein sequence ID" value="KPL73752.1"/>
    <property type="molecule type" value="Genomic_DNA"/>
</dbReference>
<dbReference type="SUPFAM" id="SSF50129">
    <property type="entry name" value="GroES-like"/>
    <property type="match status" value="1"/>
</dbReference>
<evidence type="ECO:0000256" key="4">
    <source>
        <dbReference type="RuleBase" id="RU361277"/>
    </source>
</evidence>
<protein>
    <submittedName>
        <fullName evidence="6">L-iditol 2-dehydrogenase</fullName>
    </submittedName>
</protein>
<dbReference type="InterPro" id="IPR013154">
    <property type="entry name" value="ADH-like_N"/>
</dbReference>
<reference evidence="6 7" key="1">
    <citation type="submission" date="2015-07" db="EMBL/GenBank/DDBJ databases">
        <title>Genome sequence of Ornatilinea apprima DSM 23815.</title>
        <authorList>
            <person name="Hemp J."/>
            <person name="Ward L.M."/>
            <person name="Pace L.A."/>
            <person name="Fischer W.W."/>
        </authorList>
    </citation>
    <scope>NUCLEOTIDE SEQUENCE [LARGE SCALE GENOMIC DNA]</scope>
    <source>
        <strain evidence="6 7">P3M-1</strain>
    </source>
</reference>
<comment type="similarity">
    <text evidence="4">Belongs to the zinc-containing alcohol dehydrogenase family.</text>
</comment>
<comment type="cofactor">
    <cofactor evidence="4">
        <name>Zn(2+)</name>
        <dbReference type="ChEBI" id="CHEBI:29105"/>
    </cofactor>
</comment>
<dbReference type="Pfam" id="PF08240">
    <property type="entry name" value="ADH_N"/>
    <property type="match status" value="1"/>
</dbReference>
<dbReference type="Pfam" id="PF00107">
    <property type="entry name" value="ADH_zinc_N"/>
    <property type="match status" value="1"/>
</dbReference>
<keyword evidence="7" id="KW-1185">Reference proteome</keyword>
<comment type="caution">
    <text evidence="6">The sequence shown here is derived from an EMBL/GenBank/DDBJ whole genome shotgun (WGS) entry which is preliminary data.</text>
</comment>
<dbReference type="Gene3D" id="3.90.180.10">
    <property type="entry name" value="Medium-chain alcohol dehydrogenases, catalytic domain"/>
    <property type="match status" value="1"/>
</dbReference>
<dbReference type="PANTHER" id="PTHR43401">
    <property type="entry name" value="L-THREONINE 3-DEHYDROGENASE"/>
    <property type="match status" value="1"/>
</dbReference>
<dbReference type="InterPro" id="IPR020843">
    <property type="entry name" value="ER"/>
</dbReference>